<dbReference type="Pfam" id="PF15802">
    <property type="entry name" value="DCAF17"/>
    <property type="match status" value="2"/>
</dbReference>
<organism evidence="1 2">
    <name type="scientific">Triplophysa rosa</name>
    <name type="common">Cave loach</name>
    <dbReference type="NCBI Taxonomy" id="992332"/>
    <lineage>
        <taxon>Eukaryota</taxon>
        <taxon>Metazoa</taxon>
        <taxon>Chordata</taxon>
        <taxon>Craniata</taxon>
        <taxon>Vertebrata</taxon>
        <taxon>Euteleostomi</taxon>
        <taxon>Actinopterygii</taxon>
        <taxon>Neopterygii</taxon>
        <taxon>Teleostei</taxon>
        <taxon>Ostariophysi</taxon>
        <taxon>Cypriniformes</taxon>
        <taxon>Nemacheilidae</taxon>
        <taxon>Triplophysa</taxon>
    </lineage>
</organism>
<gene>
    <name evidence="1" type="ORF">IRJ41_025723</name>
</gene>
<dbReference type="AlphaFoldDB" id="A0A9W7WVF7"/>
<dbReference type="GO" id="GO:0016567">
    <property type="term" value="P:protein ubiquitination"/>
    <property type="evidence" value="ECO:0007669"/>
    <property type="project" value="InterPro"/>
</dbReference>
<proteinExistence type="predicted"/>
<dbReference type="Proteomes" id="UP001059041">
    <property type="component" value="Linkage Group LG6"/>
</dbReference>
<protein>
    <submittedName>
        <fullName evidence="1">DDB1- and CUL4-associated factor 17</fullName>
    </submittedName>
</protein>
<accession>A0A9W7WVF7</accession>
<dbReference type="PANTHER" id="PTHR14815">
    <property type="entry name" value="DDB1- AND CUL4-ASSOCIATED FACTOR 17"/>
    <property type="match status" value="1"/>
</dbReference>
<keyword evidence="2" id="KW-1185">Reference proteome</keyword>
<comment type="caution">
    <text evidence="1">The sequence shown here is derived from an EMBL/GenBank/DDBJ whole genome shotgun (WGS) entry which is preliminary data.</text>
</comment>
<dbReference type="PANTHER" id="PTHR14815:SF2">
    <property type="entry name" value="DDB1- AND CUL4-ASSOCIATED FACTOR 17"/>
    <property type="match status" value="1"/>
</dbReference>
<evidence type="ECO:0000313" key="1">
    <source>
        <dbReference type="EMBL" id="KAI7809078.1"/>
    </source>
</evidence>
<dbReference type="EMBL" id="JAFHDT010000006">
    <property type="protein sequence ID" value="KAI7809078.1"/>
    <property type="molecule type" value="Genomic_DNA"/>
</dbReference>
<dbReference type="InterPro" id="IPR031620">
    <property type="entry name" value="DCAF17"/>
</dbReference>
<reference evidence="1" key="1">
    <citation type="submission" date="2021-02" db="EMBL/GenBank/DDBJ databases">
        <title>Comparative genomics reveals that relaxation of natural selection precedes convergent phenotypic evolution of cavefish.</title>
        <authorList>
            <person name="Peng Z."/>
        </authorList>
    </citation>
    <scope>NUCLEOTIDE SEQUENCE</scope>
    <source>
        <tissue evidence="1">Muscle</tissue>
    </source>
</reference>
<sequence>MWALPARRAQRHHAGIRTSKNSCNLLYSRSNGTSSNDIGKLLGSNLKILRNIMLQDDTEFIKVWSKTSKSLVFYESGWIYFDNYRCCYSSLLPQPELLYRLPKTEKIEDALLCQCPLDTVLPKASDQKPFLLALTKDWLYRLSAETGKTLEHVYLSSHLKFRSLGWDSCQETFYVKSTQNKQTVLERQACVDNDILMRLAIFQVFPLDFVGMLEISKKIFGKTAVDVLLSQGVLAISHSSKHVKLYSFEYILEKFRVEKLSLGQQCDINGVKGIVGEAPFGIPVNIHIHGKYDILLLFNTFVDTAYCNVHLMCFSTECPPVLFEMSYLESGVQIGGHPWHYIYTPNHKRHTGTHHICSITDGTLAKNGVQEMRFDSLEADWIFFHPDDSGRIVHAGPSTINVLKIMADPGCDWKYEIVADFSITAARDNNVPAVTVTSSGRTVRRRFQLLDDDPGQETFRMVKYEDEIDLLAVVEITDTENEGQAHLRLHDNKNGLLMKRVPLKEPWDVTYSHEVYFDRDTIIHTVQDKSNTFSCHVYKMKRRSDES</sequence>
<dbReference type="GO" id="GO:0080008">
    <property type="term" value="C:Cul4-RING E3 ubiquitin ligase complex"/>
    <property type="evidence" value="ECO:0007669"/>
    <property type="project" value="TreeGrafter"/>
</dbReference>
<evidence type="ECO:0000313" key="2">
    <source>
        <dbReference type="Proteomes" id="UP001059041"/>
    </source>
</evidence>
<name>A0A9W7WVF7_TRIRA</name>